<evidence type="ECO:0000256" key="2">
    <source>
        <dbReference type="ARBA" id="ARBA00023125"/>
    </source>
</evidence>
<dbReference type="Gene3D" id="2.60.120.10">
    <property type="entry name" value="Jelly Rolls"/>
    <property type="match status" value="1"/>
</dbReference>
<dbReference type="PROSITE" id="PS01124">
    <property type="entry name" value="HTH_ARAC_FAMILY_2"/>
    <property type="match status" value="1"/>
</dbReference>
<proteinExistence type="predicted"/>
<dbReference type="InterPro" id="IPR014710">
    <property type="entry name" value="RmlC-like_jellyroll"/>
</dbReference>
<evidence type="ECO:0000256" key="3">
    <source>
        <dbReference type="ARBA" id="ARBA00023163"/>
    </source>
</evidence>
<name>A0ABV9QXQ7_9GAMM</name>
<dbReference type="InterPro" id="IPR011051">
    <property type="entry name" value="RmlC_Cupin_sf"/>
</dbReference>
<evidence type="ECO:0000313" key="6">
    <source>
        <dbReference type="Proteomes" id="UP001595886"/>
    </source>
</evidence>
<dbReference type="PANTHER" id="PTHR46796:SF10">
    <property type="entry name" value="TRANSCRIPTIONAL ACTIVATOR FEAR"/>
    <property type="match status" value="1"/>
</dbReference>
<reference evidence="6" key="1">
    <citation type="journal article" date="2019" name="Int. J. Syst. Evol. Microbiol.">
        <title>The Global Catalogue of Microorganisms (GCM) 10K type strain sequencing project: providing services to taxonomists for standard genome sequencing and annotation.</title>
        <authorList>
            <consortium name="The Broad Institute Genomics Platform"/>
            <consortium name="The Broad Institute Genome Sequencing Center for Infectious Disease"/>
            <person name="Wu L."/>
            <person name="Ma J."/>
        </authorList>
    </citation>
    <scope>NUCLEOTIDE SEQUENCE [LARGE SCALE GENOMIC DNA]</scope>
    <source>
        <strain evidence="6">CCUG 30340</strain>
    </source>
</reference>
<keyword evidence="1" id="KW-0805">Transcription regulation</keyword>
<evidence type="ECO:0000259" key="4">
    <source>
        <dbReference type="PROSITE" id="PS01124"/>
    </source>
</evidence>
<dbReference type="EMBL" id="JBHSHD010000015">
    <property type="protein sequence ID" value="MFC4822153.1"/>
    <property type="molecule type" value="Genomic_DNA"/>
</dbReference>
<dbReference type="InterPro" id="IPR009057">
    <property type="entry name" value="Homeodomain-like_sf"/>
</dbReference>
<gene>
    <name evidence="5" type="ORF">ACFO6Q_17640</name>
</gene>
<dbReference type="InterPro" id="IPR050204">
    <property type="entry name" value="AraC_XylS_family_regulators"/>
</dbReference>
<dbReference type="SUPFAM" id="SSF51182">
    <property type="entry name" value="RmlC-like cupins"/>
    <property type="match status" value="1"/>
</dbReference>
<dbReference type="Gene3D" id="1.10.10.60">
    <property type="entry name" value="Homeodomain-like"/>
    <property type="match status" value="1"/>
</dbReference>
<keyword evidence="2" id="KW-0238">DNA-binding</keyword>
<dbReference type="PANTHER" id="PTHR46796">
    <property type="entry name" value="HTH-TYPE TRANSCRIPTIONAL ACTIVATOR RHAS-RELATED"/>
    <property type="match status" value="1"/>
</dbReference>
<evidence type="ECO:0000256" key="1">
    <source>
        <dbReference type="ARBA" id="ARBA00023015"/>
    </source>
</evidence>
<feature type="domain" description="HTH araC/xylS-type" evidence="4">
    <location>
        <begin position="133"/>
        <end position="231"/>
    </location>
</feature>
<sequence>MFSLRTYHAEAAAHRHAFHQLVLPRAGVLEMEIEGRGGRVERGRAAFVGAGERHAFEARGANRFVVVDLPAAWIEPRDEALLERGFLVMDGRTELLLDGLADVPPQRPEAAEVWSRLLLDALHRERPALGGLHDARRLIEAEPERRHDIAWLARLCGLGRAQFYRRFTALHGEAPATLQRRCRLALALARLRDADEPIARVACEVGYSEHSALTRALRRAYGQPPRRLRGE</sequence>
<dbReference type="SMART" id="SM00342">
    <property type="entry name" value="HTH_ARAC"/>
    <property type="match status" value="1"/>
</dbReference>
<evidence type="ECO:0000313" key="5">
    <source>
        <dbReference type="EMBL" id="MFC4822153.1"/>
    </source>
</evidence>
<dbReference type="Proteomes" id="UP001595886">
    <property type="component" value="Unassembled WGS sequence"/>
</dbReference>
<comment type="caution">
    <text evidence="5">The sequence shown here is derived from an EMBL/GenBank/DDBJ whole genome shotgun (WGS) entry which is preliminary data.</text>
</comment>
<dbReference type="SUPFAM" id="SSF46689">
    <property type="entry name" value="Homeodomain-like"/>
    <property type="match status" value="2"/>
</dbReference>
<keyword evidence="3" id="KW-0804">Transcription</keyword>
<protein>
    <submittedName>
        <fullName evidence="5">Helix-turn-helix domain-containing protein</fullName>
    </submittedName>
</protein>
<dbReference type="RefSeq" id="WP_380022433.1">
    <property type="nucleotide sequence ID" value="NZ_JBHSHD010000015.1"/>
</dbReference>
<dbReference type="Pfam" id="PF12833">
    <property type="entry name" value="HTH_18"/>
    <property type="match status" value="1"/>
</dbReference>
<dbReference type="InterPro" id="IPR018060">
    <property type="entry name" value="HTH_AraC"/>
</dbReference>
<organism evidence="5 6">
    <name type="scientific">Dokdonella ginsengisoli</name>
    <dbReference type="NCBI Taxonomy" id="363846"/>
    <lineage>
        <taxon>Bacteria</taxon>
        <taxon>Pseudomonadati</taxon>
        <taxon>Pseudomonadota</taxon>
        <taxon>Gammaproteobacteria</taxon>
        <taxon>Lysobacterales</taxon>
        <taxon>Rhodanobacteraceae</taxon>
        <taxon>Dokdonella</taxon>
    </lineage>
</organism>
<accession>A0ABV9QXQ7</accession>
<keyword evidence="6" id="KW-1185">Reference proteome</keyword>